<evidence type="ECO:0000259" key="11">
    <source>
        <dbReference type="PROSITE" id="PS51546"/>
    </source>
</evidence>
<dbReference type="InterPro" id="IPR035892">
    <property type="entry name" value="C2_domain_sf"/>
</dbReference>
<dbReference type="FunFam" id="3.30.1010.10:FF:000008">
    <property type="entry name" value="Phosphatidylinositol 4,5-bisphosphate 3-kinase catalytic subunit gamma"/>
    <property type="match status" value="1"/>
</dbReference>
<dbReference type="GO" id="GO:0032060">
    <property type="term" value="P:bleb assembly"/>
    <property type="evidence" value="ECO:0007669"/>
    <property type="project" value="UniProtKB-ARBA"/>
</dbReference>
<accession>G0R577</accession>
<protein>
    <recommendedName>
        <fullName evidence="2">phosphatidylinositol 3-kinase</fullName>
        <ecNumber evidence="2">2.7.1.137</ecNumber>
    </recommendedName>
</protein>
<feature type="domain" description="PIK helical" evidence="10">
    <location>
        <begin position="589"/>
        <end position="768"/>
    </location>
</feature>
<evidence type="ECO:0000256" key="4">
    <source>
        <dbReference type="ARBA" id="ARBA00022741"/>
    </source>
</evidence>
<gene>
    <name evidence="13" type="ORF">IMG5_196710</name>
</gene>
<dbReference type="EC" id="2.7.1.137" evidence="2"/>
<keyword evidence="4" id="KW-0547">Nucleotide-binding</keyword>
<dbReference type="SUPFAM" id="SSF48371">
    <property type="entry name" value="ARM repeat"/>
    <property type="match status" value="1"/>
</dbReference>
<dbReference type="Pfam" id="PF00613">
    <property type="entry name" value="PI3Ka"/>
    <property type="match status" value="1"/>
</dbReference>
<dbReference type="InterPro" id="IPR001263">
    <property type="entry name" value="PI3K_accessory_dom"/>
</dbReference>
<dbReference type="InterPro" id="IPR015433">
    <property type="entry name" value="PI3/4_kinase"/>
</dbReference>
<comment type="similarity">
    <text evidence="7">Belongs to the PI3/PI4-kinase family.</text>
</comment>
<dbReference type="eggNOG" id="KOG0904">
    <property type="taxonomic scope" value="Eukaryota"/>
</dbReference>
<dbReference type="SMART" id="SM00146">
    <property type="entry name" value="PI3Kc"/>
    <property type="match status" value="1"/>
</dbReference>
<feature type="domain" description="PI3K/PI4K catalytic" evidence="9">
    <location>
        <begin position="835"/>
        <end position="1112"/>
    </location>
</feature>
<evidence type="ECO:0000256" key="3">
    <source>
        <dbReference type="ARBA" id="ARBA00022679"/>
    </source>
</evidence>
<dbReference type="GO" id="GO:0005886">
    <property type="term" value="C:plasma membrane"/>
    <property type="evidence" value="ECO:0007669"/>
    <property type="project" value="TreeGrafter"/>
</dbReference>
<dbReference type="InterPro" id="IPR002420">
    <property type="entry name" value="PI3K-type_C2_dom"/>
</dbReference>
<dbReference type="RefSeq" id="XP_004024285.1">
    <property type="nucleotide sequence ID" value="XM_004024236.1"/>
</dbReference>
<dbReference type="PROSITE" id="PS00915">
    <property type="entry name" value="PI3_4_KINASE_1"/>
    <property type="match status" value="1"/>
</dbReference>
<dbReference type="Gene3D" id="2.60.40.150">
    <property type="entry name" value="C2 domain"/>
    <property type="match status" value="1"/>
</dbReference>
<dbReference type="InterPro" id="IPR011009">
    <property type="entry name" value="Kinase-like_dom_sf"/>
</dbReference>
<dbReference type="STRING" id="857967.G0R577"/>
<dbReference type="GO" id="GO:0050920">
    <property type="term" value="P:regulation of chemotaxis"/>
    <property type="evidence" value="ECO:0007669"/>
    <property type="project" value="UniProtKB-ARBA"/>
</dbReference>
<dbReference type="GO" id="GO:0016477">
    <property type="term" value="P:cell migration"/>
    <property type="evidence" value="ECO:0007669"/>
    <property type="project" value="TreeGrafter"/>
</dbReference>
<name>G0R577_ICHMU</name>
<dbReference type="PROSITE" id="PS51547">
    <property type="entry name" value="C2_PI3K"/>
    <property type="match status" value="1"/>
</dbReference>
<evidence type="ECO:0000259" key="12">
    <source>
        <dbReference type="PROSITE" id="PS51547"/>
    </source>
</evidence>
<dbReference type="InterPro" id="IPR042236">
    <property type="entry name" value="PI3K_accessory_sf"/>
</dbReference>
<feature type="coiled-coil region" evidence="8">
    <location>
        <begin position="226"/>
        <end position="253"/>
    </location>
</feature>
<dbReference type="Pfam" id="PF00454">
    <property type="entry name" value="PI3_PI4_kinase"/>
    <property type="match status" value="1"/>
</dbReference>
<dbReference type="PROSITE" id="PS00916">
    <property type="entry name" value="PI3_4_KINASE_2"/>
    <property type="match status" value="1"/>
</dbReference>
<evidence type="ECO:0000313" key="14">
    <source>
        <dbReference type="Proteomes" id="UP000008983"/>
    </source>
</evidence>
<dbReference type="InterPro" id="IPR036940">
    <property type="entry name" value="PI3/4_kinase_cat_sf"/>
</dbReference>
<dbReference type="InterPro" id="IPR000403">
    <property type="entry name" value="PI3/4_kinase_cat_dom"/>
</dbReference>
<dbReference type="OMA" id="YQENYNQ"/>
<evidence type="ECO:0000259" key="10">
    <source>
        <dbReference type="PROSITE" id="PS51545"/>
    </source>
</evidence>
<dbReference type="PROSITE" id="PS50290">
    <property type="entry name" value="PI3_4_KINASE_3"/>
    <property type="match status" value="1"/>
</dbReference>
<organism evidence="13 14">
    <name type="scientific">Ichthyophthirius multifiliis</name>
    <name type="common">White spot disease agent</name>
    <name type="synonym">Ich</name>
    <dbReference type="NCBI Taxonomy" id="5932"/>
    <lineage>
        <taxon>Eukaryota</taxon>
        <taxon>Sar</taxon>
        <taxon>Alveolata</taxon>
        <taxon>Ciliophora</taxon>
        <taxon>Intramacronucleata</taxon>
        <taxon>Oligohymenophorea</taxon>
        <taxon>Hymenostomatida</taxon>
        <taxon>Ophryoglenina</taxon>
        <taxon>Ichthyophthirius</taxon>
    </lineage>
</organism>
<evidence type="ECO:0000256" key="5">
    <source>
        <dbReference type="ARBA" id="ARBA00022777"/>
    </source>
</evidence>
<proteinExistence type="inferred from homology"/>
<dbReference type="GO" id="GO:0048015">
    <property type="term" value="P:phosphatidylinositol-mediated signaling"/>
    <property type="evidence" value="ECO:0007669"/>
    <property type="project" value="TreeGrafter"/>
</dbReference>
<evidence type="ECO:0000256" key="6">
    <source>
        <dbReference type="ARBA" id="ARBA00022840"/>
    </source>
</evidence>
<feature type="domain" description="C2 PI3K-type" evidence="12">
    <location>
        <begin position="377"/>
        <end position="541"/>
    </location>
</feature>
<evidence type="ECO:0000256" key="1">
    <source>
        <dbReference type="ARBA" id="ARBA00001498"/>
    </source>
</evidence>
<dbReference type="GO" id="GO:0005524">
    <property type="term" value="F:ATP binding"/>
    <property type="evidence" value="ECO:0007669"/>
    <property type="project" value="UniProtKB-KW"/>
</dbReference>
<keyword evidence="5" id="KW-0418">Kinase</keyword>
<keyword evidence="3 13" id="KW-0808">Transferase</keyword>
<dbReference type="SMART" id="SM00144">
    <property type="entry name" value="PI3K_rbd"/>
    <property type="match status" value="1"/>
</dbReference>
<dbReference type="FunFam" id="1.10.1070.11:FF:000001">
    <property type="entry name" value="Phosphatidylinositol 4,5-bisphosphate 3-kinase catalytic subunit"/>
    <property type="match status" value="1"/>
</dbReference>
<dbReference type="Proteomes" id="UP000008983">
    <property type="component" value="Unassembled WGS sequence"/>
</dbReference>
<dbReference type="Pfam" id="PF00792">
    <property type="entry name" value="PI3K_C2"/>
    <property type="match status" value="1"/>
</dbReference>
<dbReference type="InterPro" id="IPR029071">
    <property type="entry name" value="Ubiquitin-like_domsf"/>
</dbReference>
<dbReference type="Gene3D" id="3.30.1010.10">
    <property type="entry name" value="Phosphatidylinositol 3-kinase Catalytic Subunit, Chain A, domain 4"/>
    <property type="match status" value="1"/>
</dbReference>
<dbReference type="PROSITE" id="PS51545">
    <property type="entry name" value="PIK_HELICAL"/>
    <property type="match status" value="1"/>
</dbReference>
<keyword evidence="8" id="KW-0175">Coiled coil</keyword>
<dbReference type="SMART" id="SM00145">
    <property type="entry name" value="PI3Ka"/>
    <property type="match status" value="1"/>
</dbReference>
<dbReference type="Gene3D" id="1.10.1070.11">
    <property type="entry name" value="Phosphatidylinositol 3-/4-kinase, catalytic domain"/>
    <property type="match status" value="1"/>
</dbReference>
<dbReference type="PROSITE" id="PS51546">
    <property type="entry name" value="PI3K_RBD"/>
    <property type="match status" value="1"/>
</dbReference>
<comment type="catalytic activity">
    <reaction evidence="1">
        <text>a 1,2-diacyl-sn-glycero-3-phospho-(1D-myo-inositol) + ATP = a 1,2-diacyl-sn-glycero-3-phospho-(1D-myo-inositol-3-phosphate) + ADP + H(+)</text>
        <dbReference type="Rhea" id="RHEA:12709"/>
        <dbReference type="ChEBI" id="CHEBI:15378"/>
        <dbReference type="ChEBI" id="CHEBI:30616"/>
        <dbReference type="ChEBI" id="CHEBI:57880"/>
        <dbReference type="ChEBI" id="CHEBI:58088"/>
        <dbReference type="ChEBI" id="CHEBI:456216"/>
        <dbReference type="EC" id="2.7.1.137"/>
    </reaction>
</comment>
<dbReference type="PANTHER" id="PTHR10048:SF14">
    <property type="entry name" value="LD28067P"/>
    <property type="match status" value="1"/>
</dbReference>
<dbReference type="PANTHER" id="PTHR10048">
    <property type="entry name" value="PHOSPHATIDYLINOSITOL KINASE"/>
    <property type="match status" value="1"/>
</dbReference>
<dbReference type="SUPFAM" id="SSF54236">
    <property type="entry name" value="Ubiquitin-like"/>
    <property type="match status" value="1"/>
</dbReference>
<evidence type="ECO:0000256" key="2">
    <source>
        <dbReference type="ARBA" id="ARBA00012073"/>
    </source>
</evidence>
<dbReference type="SUPFAM" id="SSF56112">
    <property type="entry name" value="Protein kinase-like (PK-like)"/>
    <property type="match status" value="1"/>
</dbReference>
<keyword evidence="14" id="KW-1185">Reference proteome</keyword>
<dbReference type="InterPro" id="IPR018936">
    <property type="entry name" value="PI3/4_kinase_CS"/>
</dbReference>
<dbReference type="Gene3D" id="3.10.20.90">
    <property type="entry name" value="Phosphatidylinositol 3-kinase Catalytic Subunit, Chain A, domain 1"/>
    <property type="match status" value="1"/>
</dbReference>
<dbReference type="GO" id="GO:0043491">
    <property type="term" value="P:phosphatidylinositol 3-kinase/protein kinase B signal transduction"/>
    <property type="evidence" value="ECO:0007669"/>
    <property type="project" value="TreeGrafter"/>
</dbReference>
<evidence type="ECO:0000313" key="13">
    <source>
        <dbReference type="EMBL" id="EGR27401.1"/>
    </source>
</evidence>
<dbReference type="InParanoid" id="G0R577"/>
<dbReference type="OrthoDB" id="67688at2759"/>
<dbReference type="GeneID" id="14903447"/>
<feature type="domain" description="PI3K-RBD" evidence="11">
    <location>
        <begin position="74"/>
        <end position="168"/>
    </location>
</feature>
<dbReference type="GO" id="GO:0005942">
    <property type="term" value="C:phosphatidylinositol 3-kinase complex"/>
    <property type="evidence" value="ECO:0007669"/>
    <property type="project" value="TreeGrafter"/>
</dbReference>
<keyword evidence="6" id="KW-0067">ATP-binding</keyword>
<evidence type="ECO:0000259" key="9">
    <source>
        <dbReference type="PROSITE" id="PS50290"/>
    </source>
</evidence>
<dbReference type="SUPFAM" id="SSF49562">
    <property type="entry name" value="C2 domain (Calcium/lipid-binding domain, CaLB)"/>
    <property type="match status" value="1"/>
</dbReference>
<evidence type="ECO:0000256" key="8">
    <source>
        <dbReference type="SAM" id="Coils"/>
    </source>
</evidence>
<dbReference type="InterPro" id="IPR035448">
    <property type="entry name" value="PI3Kc"/>
</dbReference>
<dbReference type="GO" id="GO:0005737">
    <property type="term" value="C:cytoplasm"/>
    <property type="evidence" value="ECO:0007669"/>
    <property type="project" value="TreeGrafter"/>
</dbReference>
<dbReference type="GO" id="GO:0016303">
    <property type="term" value="F:1-phosphatidylinositol-3-kinase activity"/>
    <property type="evidence" value="ECO:0007669"/>
    <property type="project" value="UniProtKB-EC"/>
</dbReference>
<dbReference type="Gene3D" id="1.25.40.70">
    <property type="entry name" value="Phosphatidylinositol 3-kinase, accessory domain (PIK)"/>
    <property type="match status" value="1"/>
</dbReference>
<dbReference type="AlphaFoldDB" id="G0R577"/>
<dbReference type="EMBL" id="GL984361">
    <property type="protein sequence ID" value="EGR27401.1"/>
    <property type="molecule type" value="Genomic_DNA"/>
</dbReference>
<dbReference type="CDD" id="cd00891">
    <property type="entry name" value="PI3Kc"/>
    <property type="match status" value="1"/>
</dbReference>
<dbReference type="Pfam" id="PF00794">
    <property type="entry name" value="PI3K_rbd"/>
    <property type="match status" value="1"/>
</dbReference>
<dbReference type="InterPro" id="IPR000341">
    <property type="entry name" value="PI3K_Ras-bd_dom"/>
</dbReference>
<dbReference type="InterPro" id="IPR016024">
    <property type="entry name" value="ARM-type_fold"/>
</dbReference>
<reference evidence="13 14" key="1">
    <citation type="submission" date="2011-07" db="EMBL/GenBank/DDBJ databases">
        <authorList>
            <person name="Coyne R."/>
            <person name="Brami D."/>
            <person name="Johnson J."/>
            <person name="Hostetler J."/>
            <person name="Hannick L."/>
            <person name="Clark T."/>
            <person name="Cassidy-Hanley D."/>
            <person name="Inman J."/>
        </authorList>
    </citation>
    <scope>NUCLEOTIDE SEQUENCE [LARGE SCALE GENOMIC DNA]</scope>
    <source>
        <strain evidence="13 14">G5</strain>
    </source>
</reference>
<sequence>MPKMLLKIYAIQSIQVTVHGYFNHNKQKDIKKGQFQVIYQIKTLVNILHIYVSRTYHQHLQMLIVQNQQLYLINISIYLKMLQFNKLMAPNGMENKQKLKADEVIKNILREIYKKSQIKLKPLNEDNQFILQIKGFREYLTGNHPMLSYDRVRINLRGHEHLDVKLTEIPINSQQSNQFPPIITRKTSDIEKNIYTPINWTDLYNVPILLWYPQVDLPPKGTPNPNQVLEESIKKLKKEKKKEKANEQQEYSNQYEYIKDIPCKEDVPMKDFASIRQNFGKISSKYLSSGECDCLFRIRVCGIQNLFKILEQINPDLKEHERATYNGIIQPTYITKTNQDEVLKHKKKKQEEWKEWTGVNQKQSNLKFAKTKREKQVDTHTFVTNHGIDGVSFMAGLEKKFGLNFTPYLISLKVMLYHGSICLKSQETKKVPFSRFCSFNEWITFDNLKISQLPLEARIRINIILHPDDQTDPQIIGSSVLWVFNEDGIFAQGLNALNVWPFYRVQDRLSCMNQYWGVPNIPKEMRPKAYPDQKEEEIVEQFVVNNFARLFIQLEKFIDILYYSLRDEKNMESVGFPKLSKKMKGDRFKNWNTTPKTDDLAHLQVLLNFDPLKRCEYTEEDKHILMICRNHYKTLTHALQIFLLAINWLDPEQVREAHNMLKHWTPLSPEDALPLLDANFANECVRLYAVERISTFSDDELALYMLELTQTLLYERKHYSPLTEMLLERSLQNPFVVGHEFFWQLKSQLHVKVFFERYSLLMEQFLMLCGSFRKELMIQCQVNDKLKKIGQECQAISDKDQQKKTARARLLEIRNDLPQKFTFALDSRVQVKNFKVEKCKCMDSKKVPLWIETQNIEEGDEGMSILFKCGDDIRQDQLTLQLLKVMDKIWLDAGHDFRMKPYKVITTDDQVGMIEIVLKSETTSKIHKKFGGVLGAFKANTIWQYLKEKNTDPHSFETATDNFLRSCAGYCVATYILGIGDRHADNIMLSYTGHLFHIDFGHFLGNFKFKYGIKRERAPFVFTKEMAFVMGGKDGTLFKKFEEYCTQAYNLVRKQGNFIINIFLLMLEAGMPELQFPHQIEYLKNQLSISLSEQEATNKFKKEIHDSLNSIFRRFDNFIHQLKRN</sequence>
<evidence type="ECO:0000256" key="7">
    <source>
        <dbReference type="PROSITE-ProRule" id="PRU00880"/>
    </source>
</evidence>
<dbReference type="GO" id="GO:0035005">
    <property type="term" value="F:1-phosphatidylinositol-4-phosphate 3-kinase activity"/>
    <property type="evidence" value="ECO:0007669"/>
    <property type="project" value="TreeGrafter"/>
</dbReference>